<dbReference type="HAMAP" id="MF_04157">
    <property type="entry name" value="PRIMASE_T4"/>
    <property type="match status" value="1"/>
</dbReference>
<dbReference type="RefSeq" id="YP_007010716.1">
    <property type="nucleotide sequence ID" value="NC_019543.1"/>
</dbReference>
<dbReference type="Proteomes" id="UP000003289">
    <property type="component" value="Segment"/>
</dbReference>
<gene>
    <name evidence="1" type="ORF">Aes508_027</name>
</gene>
<dbReference type="GO" id="GO:0006260">
    <property type="term" value="P:DNA replication"/>
    <property type="evidence" value="ECO:0007669"/>
    <property type="project" value="InterPro"/>
</dbReference>
<protein>
    <submittedName>
        <fullName evidence="1">DNA primase subunit</fullName>
    </submittedName>
</protein>
<reference evidence="1 2" key="1">
    <citation type="submission" date="2011-07" db="EMBL/GenBank/DDBJ databases">
        <title>Aeromonas salmonicida phage Aes508 complete genome.</title>
        <authorList>
            <person name="Petrov V.M."/>
            <person name="Ratnayaka S."/>
            <person name="Karam J.D."/>
        </authorList>
    </citation>
    <scope>NUCLEOTIDE SEQUENCE [LARGE SCALE GENOMIC DNA]</scope>
</reference>
<keyword evidence="2" id="KW-1185">Reference proteome</keyword>
<dbReference type="SUPFAM" id="SSF56731">
    <property type="entry name" value="DNA primase core"/>
    <property type="match status" value="1"/>
</dbReference>
<dbReference type="Gene3D" id="3.90.980.10">
    <property type="entry name" value="DNA primase, catalytic core, N-terminal domain"/>
    <property type="match status" value="1"/>
</dbReference>
<dbReference type="GO" id="GO:0003677">
    <property type="term" value="F:DNA binding"/>
    <property type="evidence" value="ECO:0007669"/>
    <property type="project" value="InterPro"/>
</dbReference>
<dbReference type="Gene3D" id="3.90.580.10">
    <property type="entry name" value="Zinc finger, CHC2-type domain"/>
    <property type="match status" value="1"/>
</dbReference>
<dbReference type="InterPro" id="IPR037068">
    <property type="entry name" value="DNA_primase_core_N_sf"/>
</dbReference>
<evidence type="ECO:0000313" key="1">
    <source>
        <dbReference type="EMBL" id="AFQ97109.1"/>
    </source>
</evidence>
<evidence type="ECO:0000313" key="2">
    <source>
        <dbReference type="Proteomes" id="UP000003289"/>
    </source>
</evidence>
<dbReference type="InterPro" id="IPR036977">
    <property type="entry name" value="DNA_primase_Znf_CHC2"/>
</dbReference>
<dbReference type="InterPro" id="IPR046392">
    <property type="entry name" value="PRIMASE_T4"/>
</dbReference>
<dbReference type="GO" id="GO:0008270">
    <property type="term" value="F:zinc ion binding"/>
    <property type="evidence" value="ECO:0007669"/>
    <property type="project" value="InterPro"/>
</dbReference>
<dbReference type="KEGG" id="vg:14016894"/>
<name>J7KLB2_9CAUD</name>
<dbReference type="GeneID" id="14016894"/>
<dbReference type="EMBL" id="JN377894">
    <property type="protein sequence ID" value="AFQ97109.1"/>
    <property type="molecule type" value="Genomic_DNA"/>
</dbReference>
<accession>J7KLB2</accession>
<sequence length="344" mass="40068">MGPRAPFGVIMFADFLFAERAMMHLPKFKRKKGKFNSRCPICGDSMTDMNKARFWMYEKKGEWQVHCFNCGYHSNLGGYLKEREEELYREWLLERRKESTVFKPEAKPVENLFTKKMPVIEKLNFCDRLDLLPANHPIVKYVANRKIPESAYKRLWFTREWQKLVNSISPDTYTRESPENRLVIPIFDKNGEIQSFQGRALSASPNKYITIKAHEDASKIYGMDTIDGNRTVWFMEGPIDSLFIPNSGAITGGSLALNEVPFKSTRVWVLDNEPFHPDTCKRLSRLIDAGERVVMWDRCPWVSKDVNEMIIKDGATVEQIEQYFRDNAVSGLQAKLRFGKWKRV</sequence>
<organism evidence="1 2">
    <name type="scientific">Aeromonas phage Aes508</name>
    <dbReference type="NCBI Taxonomy" id="1198013"/>
    <lineage>
        <taxon>Viruses</taxon>
        <taxon>Duplodnaviria</taxon>
        <taxon>Heunggongvirae</taxon>
        <taxon>Uroviricota</taxon>
        <taxon>Caudoviricetes</taxon>
        <taxon>Pantevenvirales</taxon>
        <taxon>Straboviridae</taxon>
        <taxon>Tulanevirus</taxon>
        <taxon>Tulanevirus aes508</taxon>
    </lineage>
</organism>
<proteinExistence type="inferred from homology"/>